<gene>
    <name evidence="1" type="ORF">IE53DRAFT_365703</name>
</gene>
<proteinExistence type="predicted"/>
<accession>A0ACD0P885</accession>
<protein>
    <submittedName>
        <fullName evidence="1">Uncharacterized protein</fullName>
    </submittedName>
</protein>
<reference evidence="1 2" key="1">
    <citation type="journal article" date="2018" name="Mol. Biol. Evol.">
        <title>Broad Genomic Sampling Reveals a Smut Pathogenic Ancestry of the Fungal Clade Ustilaginomycotina.</title>
        <authorList>
            <person name="Kijpornyongpan T."/>
            <person name="Mondo S.J."/>
            <person name="Barry K."/>
            <person name="Sandor L."/>
            <person name="Lee J."/>
            <person name="Lipzen A."/>
            <person name="Pangilinan J."/>
            <person name="LaButti K."/>
            <person name="Hainaut M."/>
            <person name="Henrissat B."/>
            <person name="Grigoriev I.V."/>
            <person name="Spatafora J.W."/>
            <person name="Aime M.C."/>
        </authorList>
    </citation>
    <scope>NUCLEOTIDE SEQUENCE [LARGE SCALE GENOMIC DNA]</scope>
    <source>
        <strain evidence="1 2">SA 807</strain>
    </source>
</reference>
<keyword evidence="2" id="KW-1185">Reference proteome</keyword>
<name>A0ACD0P885_9BASI</name>
<organism evidence="1 2">
    <name type="scientific">Violaceomyces palustris</name>
    <dbReference type="NCBI Taxonomy" id="1673888"/>
    <lineage>
        <taxon>Eukaryota</taxon>
        <taxon>Fungi</taxon>
        <taxon>Dikarya</taxon>
        <taxon>Basidiomycota</taxon>
        <taxon>Ustilaginomycotina</taxon>
        <taxon>Ustilaginomycetes</taxon>
        <taxon>Violaceomycetales</taxon>
        <taxon>Violaceomycetaceae</taxon>
        <taxon>Violaceomyces</taxon>
    </lineage>
</organism>
<dbReference type="EMBL" id="KZ819693">
    <property type="protein sequence ID" value="PWN54181.1"/>
    <property type="molecule type" value="Genomic_DNA"/>
</dbReference>
<sequence length="221" mass="23312">MILPSSVILSLLLATIGTSAFNLVFPAASTDYWVACSDNTLKWTSDANDPSIFSVALLNPDKKVLNGNFQIANSLKTSAGQATIHIPCIKPEDNTYSILFVNASHYSYMKGDVYLTSNTFSIKHKDASPSSGSSKDQTNSSSSLPSSSSQSNTATVESPSKTNPTSGGTSATLSYVPPISTANLTPIVLKSSASRLSNFMVTHIDIGTAVLVTILAHFLLV</sequence>
<dbReference type="Proteomes" id="UP000245626">
    <property type="component" value="Unassembled WGS sequence"/>
</dbReference>
<evidence type="ECO:0000313" key="1">
    <source>
        <dbReference type="EMBL" id="PWN54181.1"/>
    </source>
</evidence>
<evidence type="ECO:0000313" key="2">
    <source>
        <dbReference type="Proteomes" id="UP000245626"/>
    </source>
</evidence>